<dbReference type="InterPro" id="IPR029787">
    <property type="entry name" value="Nucleotide_cyclase"/>
</dbReference>
<dbReference type="CDD" id="cd12914">
    <property type="entry name" value="PDC1_DGC_like"/>
    <property type="match status" value="1"/>
</dbReference>
<dbReference type="InterPro" id="IPR000160">
    <property type="entry name" value="GGDEF_dom"/>
</dbReference>
<dbReference type="CDD" id="cd01949">
    <property type="entry name" value="GGDEF"/>
    <property type="match status" value="1"/>
</dbReference>
<comment type="catalytic activity">
    <reaction evidence="2">
        <text>2 GTP = 3',3'-c-di-GMP + 2 diphosphate</text>
        <dbReference type="Rhea" id="RHEA:24898"/>
        <dbReference type="ChEBI" id="CHEBI:33019"/>
        <dbReference type="ChEBI" id="CHEBI:37565"/>
        <dbReference type="ChEBI" id="CHEBI:58805"/>
        <dbReference type="EC" id="2.7.7.65"/>
    </reaction>
</comment>
<dbReference type="InterPro" id="IPR043128">
    <property type="entry name" value="Rev_trsase/Diguanyl_cyclase"/>
</dbReference>
<dbReference type="InterPro" id="IPR050469">
    <property type="entry name" value="Diguanylate_Cyclase"/>
</dbReference>
<dbReference type="CDD" id="cd12915">
    <property type="entry name" value="PDC2_DGC_like"/>
    <property type="match status" value="1"/>
</dbReference>
<dbReference type="PANTHER" id="PTHR45138:SF9">
    <property type="entry name" value="DIGUANYLATE CYCLASE DGCM-RELATED"/>
    <property type="match status" value="1"/>
</dbReference>
<evidence type="ECO:0000259" key="5">
    <source>
        <dbReference type="PROSITE" id="PS50887"/>
    </source>
</evidence>
<feature type="transmembrane region" description="Helical" evidence="4">
    <location>
        <begin position="282"/>
        <end position="301"/>
    </location>
</feature>
<organism evidence="6 7">
    <name type="scientific">Herbaspirillum frisingense</name>
    <dbReference type="NCBI Taxonomy" id="92645"/>
    <lineage>
        <taxon>Bacteria</taxon>
        <taxon>Pseudomonadati</taxon>
        <taxon>Pseudomonadota</taxon>
        <taxon>Betaproteobacteria</taxon>
        <taxon>Burkholderiales</taxon>
        <taxon>Oxalobacteraceae</taxon>
        <taxon>Herbaspirillum</taxon>
    </lineage>
</organism>
<evidence type="ECO:0000256" key="4">
    <source>
        <dbReference type="SAM" id="Phobius"/>
    </source>
</evidence>
<dbReference type="PROSITE" id="PS50887">
    <property type="entry name" value="GGDEF"/>
    <property type="match status" value="1"/>
</dbReference>
<keyword evidence="4" id="KW-0472">Membrane</keyword>
<dbReference type="Pfam" id="PF00990">
    <property type="entry name" value="GGDEF"/>
    <property type="match status" value="1"/>
</dbReference>
<evidence type="ECO:0000256" key="2">
    <source>
        <dbReference type="ARBA" id="ARBA00034247"/>
    </source>
</evidence>
<dbReference type="EMBL" id="JAVDSJ010000001">
    <property type="protein sequence ID" value="MDR6582952.1"/>
    <property type="molecule type" value="Genomic_DNA"/>
</dbReference>
<reference evidence="6 7" key="1">
    <citation type="submission" date="2023-07" db="EMBL/GenBank/DDBJ databases">
        <title>Sorghum-associated microbial communities from plants grown in Nebraska, USA.</title>
        <authorList>
            <person name="Schachtman D."/>
        </authorList>
    </citation>
    <scope>NUCLEOTIDE SEQUENCE [LARGE SCALE GENOMIC DNA]</scope>
    <source>
        <strain evidence="6 7">596</strain>
    </source>
</reference>
<dbReference type="RefSeq" id="WP_166757954.1">
    <property type="nucleotide sequence ID" value="NZ_JAVDSJ010000001.1"/>
</dbReference>
<feature type="region of interest" description="Disordered" evidence="3">
    <location>
        <begin position="483"/>
        <end position="505"/>
    </location>
</feature>
<dbReference type="Proteomes" id="UP001260715">
    <property type="component" value="Unassembled WGS sequence"/>
</dbReference>
<dbReference type="Pfam" id="PF22588">
    <property type="entry name" value="dCache_1_like"/>
    <property type="match status" value="1"/>
</dbReference>
<dbReference type="Gene3D" id="3.30.70.270">
    <property type="match status" value="1"/>
</dbReference>
<evidence type="ECO:0000256" key="1">
    <source>
        <dbReference type="ARBA" id="ARBA00012528"/>
    </source>
</evidence>
<keyword evidence="4" id="KW-1133">Transmembrane helix</keyword>
<evidence type="ECO:0000313" key="7">
    <source>
        <dbReference type="Proteomes" id="UP001260715"/>
    </source>
</evidence>
<dbReference type="SMART" id="SM00267">
    <property type="entry name" value="GGDEF"/>
    <property type="match status" value="1"/>
</dbReference>
<comment type="caution">
    <text evidence="6">The sequence shown here is derived from an EMBL/GenBank/DDBJ whole genome shotgun (WGS) entry which is preliminary data.</text>
</comment>
<dbReference type="Gene3D" id="3.30.450.20">
    <property type="entry name" value="PAS domain"/>
    <property type="match status" value="2"/>
</dbReference>
<protein>
    <recommendedName>
        <fullName evidence="1">diguanylate cyclase</fullName>
        <ecNumber evidence="1">2.7.7.65</ecNumber>
    </recommendedName>
</protein>
<dbReference type="InterPro" id="IPR054327">
    <property type="entry name" value="His-kinase-like_sensor"/>
</dbReference>
<gene>
    <name evidence="6" type="ORF">J2W50_001127</name>
</gene>
<dbReference type="PANTHER" id="PTHR45138">
    <property type="entry name" value="REGULATORY COMPONENTS OF SENSORY TRANSDUCTION SYSTEM"/>
    <property type="match status" value="1"/>
</dbReference>
<dbReference type="EC" id="2.7.7.65" evidence="1"/>
<proteinExistence type="predicted"/>
<keyword evidence="4" id="KW-0812">Transmembrane</keyword>
<keyword evidence="7" id="KW-1185">Reference proteome</keyword>
<dbReference type="NCBIfam" id="TIGR00254">
    <property type="entry name" value="GGDEF"/>
    <property type="match status" value="1"/>
</dbReference>
<evidence type="ECO:0000256" key="3">
    <source>
        <dbReference type="SAM" id="MobiDB-lite"/>
    </source>
</evidence>
<sequence>MTLTISALALMATVITGVVLYQSYRQTERSAIEHALNVARIAQRSISRNMELLSLDLDSLVWRHRHASLQLMPEQQRRDFLLGEKAEATYIAAMGIVGRDGELVVGSPILAEIMPGNYAQRNFFAMHRDDATVRLYVSPPLSIRLERRMHAIVLSRRLTNAEGGFGGVAFMVLYLDYFRHLFESLSLEKHAVMSLYAMDGVAYMRLPYDEAFIGSRLRYTPNIRRIMTLPASAPESLQGSYTAQSQQDGVKRLYAYVRIPNSPWLVFVGQTHAELFREWDRMLYAVLFLAAAFSAACAYLISRLREEFFRRSTLDRQLEEQARTDKLTGLLNRRALDECLQDAWHKSQRNTSARFALLFADVDFFKLYNDTYGHKAGDYALVSVARCITGAVARQCDKPGRYGGEEFVILLDEADAAGALHVAGNIMSALQAMKIPHERSPFGRLSVSIGAACLDRQVHHSIEEVIKAADHALYQAKRMGRNRVQMAQSDPSPVQGGTPVSSASS</sequence>
<evidence type="ECO:0000313" key="6">
    <source>
        <dbReference type="EMBL" id="MDR6582952.1"/>
    </source>
</evidence>
<name>A0ABU1PAK6_9BURK</name>
<dbReference type="SUPFAM" id="SSF55073">
    <property type="entry name" value="Nucleotide cyclase"/>
    <property type="match status" value="1"/>
</dbReference>
<accession>A0ABU1PAK6</accession>
<feature type="domain" description="GGDEF" evidence="5">
    <location>
        <begin position="353"/>
        <end position="489"/>
    </location>
</feature>